<keyword evidence="2" id="KW-1185">Reference proteome</keyword>
<sequence length="205" mass="23747">MCWHFILHFMHNSSKEEKKNLWEEILITNLRKGNVDGLGGIFGLDGKKYATINYFHISEPTAKAIADLFLKCDKVDNDEYEIVNDEKEPPQNLRDLSFKRSMQDNKDCIMNNTLSIMSELFVIISLNSRILYATNDTHCMIAYRCQFTFVLLLFANYKDAIVKSFLYQKLGNQSSQTTNQREIIPPEKYGRVVIKIANELIYQGA</sequence>
<dbReference type="GeneID" id="94825301"/>
<name>A0A1J4J802_9EUKA</name>
<organism evidence="1 2">
    <name type="scientific">Tritrichomonas foetus</name>
    <dbReference type="NCBI Taxonomy" id="1144522"/>
    <lineage>
        <taxon>Eukaryota</taxon>
        <taxon>Metamonada</taxon>
        <taxon>Parabasalia</taxon>
        <taxon>Tritrichomonadida</taxon>
        <taxon>Tritrichomonadidae</taxon>
        <taxon>Tritrichomonas</taxon>
    </lineage>
</organism>
<reference evidence="1" key="1">
    <citation type="submission" date="2016-10" db="EMBL/GenBank/DDBJ databases">
        <authorList>
            <person name="Benchimol M."/>
            <person name="Almeida L.G."/>
            <person name="Vasconcelos A.T."/>
            <person name="Perreira-Neves A."/>
            <person name="Rosa I.A."/>
            <person name="Tasca T."/>
            <person name="Bogo M.R."/>
            <person name="de Souza W."/>
        </authorList>
    </citation>
    <scope>NUCLEOTIDE SEQUENCE [LARGE SCALE GENOMIC DNA]</scope>
    <source>
        <strain evidence="1">K</strain>
    </source>
</reference>
<comment type="caution">
    <text evidence="1">The sequence shown here is derived from an EMBL/GenBank/DDBJ whole genome shotgun (WGS) entry which is preliminary data.</text>
</comment>
<dbReference type="VEuPathDB" id="TrichDB:TRFO_02302"/>
<dbReference type="RefSeq" id="XP_068346932.1">
    <property type="nucleotide sequence ID" value="XM_068490597.1"/>
</dbReference>
<protein>
    <submittedName>
        <fullName evidence="1">Uncharacterized protein</fullName>
    </submittedName>
</protein>
<proteinExistence type="predicted"/>
<gene>
    <name evidence="1" type="ORF">TRFO_02302</name>
</gene>
<accession>A0A1J4J802</accession>
<evidence type="ECO:0000313" key="2">
    <source>
        <dbReference type="Proteomes" id="UP000179807"/>
    </source>
</evidence>
<dbReference type="EMBL" id="MLAK01001370">
    <property type="protein sequence ID" value="OHS93795.1"/>
    <property type="molecule type" value="Genomic_DNA"/>
</dbReference>
<evidence type="ECO:0000313" key="1">
    <source>
        <dbReference type="EMBL" id="OHS93795.1"/>
    </source>
</evidence>
<dbReference type="Proteomes" id="UP000179807">
    <property type="component" value="Unassembled WGS sequence"/>
</dbReference>
<dbReference type="AlphaFoldDB" id="A0A1J4J802"/>